<evidence type="ECO:0000256" key="4">
    <source>
        <dbReference type="ARBA" id="ARBA00022670"/>
    </source>
</evidence>
<dbReference type="InterPro" id="IPR032799">
    <property type="entry name" value="TAXi_C"/>
</dbReference>
<feature type="signal peptide" evidence="8">
    <location>
        <begin position="1"/>
        <end position="26"/>
    </location>
</feature>
<dbReference type="PANTHER" id="PTHR47967:SF128">
    <property type="entry name" value="ASPARTIC PROTEINASE CDR1-LIKE"/>
    <property type="match status" value="1"/>
</dbReference>
<evidence type="ECO:0000256" key="2">
    <source>
        <dbReference type="ARBA" id="ARBA00007447"/>
    </source>
</evidence>
<comment type="similarity">
    <text evidence="2">Belongs to the peptidase A1 family.</text>
</comment>
<name>A0AAN9KYH4_CANGL</name>
<dbReference type="PANTHER" id="PTHR47967">
    <property type="entry name" value="OS07G0603500 PROTEIN-RELATED"/>
    <property type="match status" value="1"/>
</dbReference>
<comment type="subcellular location">
    <subcellularLocation>
        <location evidence="1">Secreted</location>
    </subcellularLocation>
</comment>
<evidence type="ECO:0000256" key="6">
    <source>
        <dbReference type="ARBA" id="ARBA00022801"/>
    </source>
</evidence>
<dbReference type="Pfam" id="PF14541">
    <property type="entry name" value="TAXi_C"/>
    <property type="match status" value="1"/>
</dbReference>
<dbReference type="CDD" id="cd05476">
    <property type="entry name" value="pepsin_A_like_plant"/>
    <property type="match status" value="1"/>
</dbReference>
<keyword evidence="6" id="KW-0378">Hydrolase</keyword>
<keyword evidence="8" id="KW-0732">Signal</keyword>
<dbReference type="InterPro" id="IPR034161">
    <property type="entry name" value="Pepsin-like_plant"/>
</dbReference>
<dbReference type="EMBL" id="JAYMYQ010000006">
    <property type="protein sequence ID" value="KAK7324264.1"/>
    <property type="molecule type" value="Genomic_DNA"/>
</dbReference>
<comment type="caution">
    <text evidence="10">The sequence shown here is derived from an EMBL/GenBank/DDBJ whole genome shotgun (WGS) entry which is preliminary data.</text>
</comment>
<dbReference type="GO" id="GO:0006508">
    <property type="term" value="P:proteolysis"/>
    <property type="evidence" value="ECO:0007669"/>
    <property type="project" value="UniProtKB-KW"/>
</dbReference>
<organism evidence="10 11">
    <name type="scientific">Canavalia gladiata</name>
    <name type="common">Sword bean</name>
    <name type="synonym">Dolichos gladiatus</name>
    <dbReference type="NCBI Taxonomy" id="3824"/>
    <lineage>
        <taxon>Eukaryota</taxon>
        <taxon>Viridiplantae</taxon>
        <taxon>Streptophyta</taxon>
        <taxon>Embryophyta</taxon>
        <taxon>Tracheophyta</taxon>
        <taxon>Spermatophyta</taxon>
        <taxon>Magnoliopsida</taxon>
        <taxon>eudicotyledons</taxon>
        <taxon>Gunneridae</taxon>
        <taxon>Pentapetalae</taxon>
        <taxon>rosids</taxon>
        <taxon>fabids</taxon>
        <taxon>Fabales</taxon>
        <taxon>Fabaceae</taxon>
        <taxon>Papilionoideae</taxon>
        <taxon>50 kb inversion clade</taxon>
        <taxon>NPAAA clade</taxon>
        <taxon>indigoferoid/millettioid clade</taxon>
        <taxon>Phaseoleae</taxon>
        <taxon>Canavalia</taxon>
    </lineage>
</organism>
<dbReference type="FunFam" id="2.40.70.10:FF:000050">
    <property type="entry name" value="Aspartic proteinase CDR1"/>
    <property type="match status" value="1"/>
</dbReference>
<dbReference type="GO" id="GO:0004190">
    <property type="term" value="F:aspartic-type endopeptidase activity"/>
    <property type="evidence" value="ECO:0007669"/>
    <property type="project" value="UniProtKB-KW"/>
</dbReference>
<reference evidence="10 11" key="1">
    <citation type="submission" date="2024-01" db="EMBL/GenBank/DDBJ databases">
        <title>The genomes of 5 underutilized Papilionoideae crops provide insights into root nodulation and disease resistanc.</title>
        <authorList>
            <person name="Jiang F."/>
        </authorList>
    </citation>
    <scope>NUCLEOTIDE SEQUENCE [LARGE SCALE GENOMIC DNA]</scope>
    <source>
        <strain evidence="10">LVBAO_FW01</strain>
        <tissue evidence="10">Leaves</tissue>
    </source>
</reference>
<proteinExistence type="inferred from homology"/>
<dbReference type="InterPro" id="IPR051708">
    <property type="entry name" value="Plant_Aspart_Prot_A1"/>
</dbReference>
<dbReference type="AlphaFoldDB" id="A0AAN9KYH4"/>
<dbReference type="GO" id="GO:0005576">
    <property type="term" value="C:extracellular region"/>
    <property type="evidence" value="ECO:0007669"/>
    <property type="project" value="UniProtKB-SubCell"/>
</dbReference>
<evidence type="ECO:0000256" key="5">
    <source>
        <dbReference type="ARBA" id="ARBA00022750"/>
    </source>
</evidence>
<accession>A0AAN9KYH4</accession>
<dbReference type="Pfam" id="PF14543">
    <property type="entry name" value="TAXi_N"/>
    <property type="match status" value="1"/>
</dbReference>
<dbReference type="Gene3D" id="2.40.70.10">
    <property type="entry name" value="Acid Proteases"/>
    <property type="match status" value="2"/>
</dbReference>
<evidence type="ECO:0000256" key="1">
    <source>
        <dbReference type="ARBA" id="ARBA00004613"/>
    </source>
</evidence>
<keyword evidence="11" id="KW-1185">Reference proteome</keyword>
<keyword evidence="5" id="KW-0064">Aspartyl protease</keyword>
<dbReference type="InterPro" id="IPR033121">
    <property type="entry name" value="PEPTIDASE_A1"/>
</dbReference>
<keyword evidence="3" id="KW-0964">Secreted</keyword>
<dbReference type="PROSITE" id="PS00141">
    <property type="entry name" value="ASP_PROTEASE"/>
    <property type="match status" value="1"/>
</dbReference>
<dbReference type="InterPro" id="IPR001969">
    <property type="entry name" value="Aspartic_peptidase_AS"/>
</dbReference>
<dbReference type="InterPro" id="IPR032861">
    <property type="entry name" value="TAXi_N"/>
</dbReference>
<dbReference type="FunFam" id="2.40.70.10:FF:000051">
    <property type="entry name" value="Putative aspartic protease"/>
    <property type="match status" value="1"/>
</dbReference>
<keyword evidence="4" id="KW-0645">Protease</keyword>
<dbReference type="InterPro" id="IPR021109">
    <property type="entry name" value="Peptidase_aspartic_dom_sf"/>
</dbReference>
<gene>
    <name evidence="10" type="ORF">VNO77_27795</name>
</gene>
<dbReference type="Proteomes" id="UP001367508">
    <property type="component" value="Unassembled WGS sequence"/>
</dbReference>
<protein>
    <recommendedName>
        <fullName evidence="9">Peptidase A1 domain-containing protein</fullName>
    </recommendedName>
</protein>
<evidence type="ECO:0000256" key="3">
    <source>
        <dbReference type="ARBA" id="ARBA00022525"/>
    </source>
</evidence>
<evidence type="ECO:0000256" key="8">
    <source>
        <dbReference type="SAM" id="SignalP"/>
    </source>
</evidence>
<evidence type="ECO:0000259" key="9">
    <source>
        <dbReference type="PROSITE" id="PS51767"/>
    </source>
</evidence>
<keyword evidence="7" id="KW-0325">Glycoprotein</keyword>
<feature type="chain" id="PRO_5042872211" description="Peptidase A1 domain-containing protein" evidence="8">
    <location>
        <begin position="27"/>
        <end position="445"/>
    </location>
</feature>
<dbReference type="SUPFAM" id="SSF50630">
    <property type="entry name" value="Acid proteases"/>
    <property type="match status" value="1"/>
</dbReference>
<sequence>MSSIMHAFIFCFLVLFSFSTVPFAESTKTLKGFSIDLIHRDSPLSPFYNPSTTSSELIKNAALRSISRSNRVGLSLNDNKVLKTITIPDEATGEYFMRIYIGTPPVERFALADTGSDLIWLQCSPCKKCVPQNTPLFDPRKSSTFRSVSCDSQPCTLLPKDQHHCGNSGECKYSYYYADNSFTKGKIGIDVINFGSKGGNKGITFPKFTFGCGYDNKETDSNPTKPGNIGLVGLGAGPLSLVSQLGDDIGHKFSYCFLPLGSNSTSKLTVGKEAMIKGKHVVSTPLIIKSSDPTFYYLHLEGIYVGKKMVKTSKTETNGNIVIDSGTTWTHLETRFYNNFVTLVKEALGVEAEPNPPHGFNFCFRRSVDADFPSFVFRFTGAKVRVNPITLFSLIEDNLFCMLILPNSEDGSSPTFGNQAQVGYQVEYDIKGGKVSFAPADCTKL</sequence>
<evidence type="ECO:0000256" key="7">
    <source>
        <dbReference type="ARBA" id="ARBA00023180"/>
    </source>
</evidence>
<feature type="domain" description="Peptidase A1" evidence="9">
    <location>
        <begin position="95"/>
        <end position="438"/>
    </location>
</feature>
<dbReference type="PROSITE" id="PS51767">
    <property type="entry name" value="PEPTIDASE_A1"/>
    <property type="match status" value="1"/>
</dbReference>
<evidence type="ECO:0000313" key="11">
    <source>
        <dbReference type="Proteomes" id="UP001367508"/>
    </source>
</evidence>
<evidence type="ECO:0000313" key="10">
    <source>
        <dbReference type="EMBL" id="KAK7324264.1"/>
    </source>
</evidence>